<sequence>MRYLVELGIGLSVVFGIFVLVLLAELCYIFCWKKGGVSSAKGAVSSHDCLRSAQEIHLKAAGSKKSFSQQAVSSAEFAHEASLVGSFGGYLIPSSAPFQQQQSLEVRSGSVEHGGSNYSQYGFFDARDPHSLFSIKEETKEDMELAAAASTPSNKPTSCLRSRTPSDALTVHFTSASSSPVISAGTPFTTPPSSPPLAQHTTPAKLSPYAACAVWPMSVSARASSSNSAVGRAELPNHIAGVPADQQVVSRPPTVGAAGRDGVGRTSLRLLFERSPLVGPSARHSPSPSLQELPPVHITTEPDSSSFAIEPDNSSIAAMPGTPLARASQRRLSWAALFERVPLPSPSSSCPPQ</sequence>
<dbReference type="OrthoDB" id="1707227at2759"/>
<dbReference type="Proteomes" id="UP000825935">
    <property type="component" value="Chromosome 36"/>
</dbReference>
<accession>A0A8T2Q916</accession>
<reference evidence="3" key="1">
    <citation type="submission" date="2021-08" db="EMBL/GenBank/DDBJ databases">
        <title>WGS assembly of Ceratopteris richardii.</title>
        <authorList>
            <person name="Marchant D.B."/>
            <person name="Chen G."/>
            <person name="Jenkins J."/>
            <person name="Shu S."/>
            <person name="Leebens-Mack J."/>
            <person name="Grimwood J."/>
            <person name="Schmutz J."/>
            <person name="Soltis P."/>
            <person name="Soltis D."/>
            <person name="Chen Z.-H."/>
        </authorList>
    </citation>
    <scope>NUCLEOTIDE SEQUENCE</scope>
    <source>
        <strain evidence="3">Whitten #5841</strain>
        <tissue evidence="3">Leaf</tissue>
    </source>
</reference>
<dbReference type="PANTHER" id="PTHR34054">
    <property type="entry name" value="EXPRESSED PROTEIN"/>
    <property type="match status" value="1"/>
</dbReference>
<comment type="caution">
    <text evidence="3">The sequence shown here is derived from an EMBL/GenBank/DDBJ whole genome shotgun (WGS) entry which is preliminary data.</text>
</comment>
<evidence type="ECO:0000313" key="3">
    <source>
        <dbReference type="EMBL" id="KAH7280577.1"/>
    </source>
</evidence>
<dbReference type="OMA" id="ACAVWPM"/>
<name>A0A8T2Q916_CERRI</name>
<organism evidence="3 4">
    <name type="scientific">Ceratopteris richardii</name>
    <name type="common">Triangle waterfern</name>
    <dbReference type="NCBI Taxonomy" id="49495"/>
    <lineage>
        <taxon>Eukaryota</taxon>
        <taxon>Viridiplantae</taxon>
        <taxon>Streptophyta</taxon>
        <taxon>Embryophyta</taxon>
        <taxon>Tracheophyta</taxon>
        <taxon>Polypodiopsida</taxon>
        <taxon>Polypodiidae</taxon>
        <taxon>Polypodiales</taxon>
        <taxon>Pteridineae</taxon>
        <taxon>Pteridaceae</taxon>
        <taxon>Parkerioideae</taxon>
        <taxon>Ceratopteris</taxon>
    </lineage>
</organism>
<dbReference type="PANTHER" id="PTHR34054:SF2">
    <property type="entry name" value="EXPRESSED PROTEIN"/>
    <property type="match status" value="1"/>
</dbReference>
<feature type="compositionally biased region" description="Polar residues" evidence="1">
    <location>
        <begin position="301"/>
        <end position="316"/>
    </location>
</feature>
<proteinExistence type="predicted"/>
<keyword evidence="2" id="KW-0812">Transmembrane</keyword>
<dbReference type="InterPro" id="IPR045884">
    <property type="entry name" value="At5g59350-like"/>
</dbReference>
<gene>
    <name evidence="3" type="ORF">KP509_36G003900</name>
</gene>
<evidence type="ECO:0000313" key="4">
    <source>
        <dbReference type="Proteomes" id="UP000825935"/>
    </source>
</evidence>
<dbReference type="EMBL" id="CM035441">
    <property type="protein sequence ID" value="KAH7280577.1"/>
    <property type="molecule type" value="Genomic_DNA"/>
</dbReference>
<feature type="transmembrane region" description="Helical" evidence="2">
    <location>
        <begin position="12"/>
        <end position="31"/>
    </location>
</feature>
<keyword evidence="4" id="KW-1185">Reference proteome</keyword>
<keyword evidence="2" id="KW-1133">Transmembrane helix</keyword>
<evidence type="ECO:0000256" key="1">
    <source>
        <dbReference type="SAM" id="MobiDB-lite"/>
    </source>
</evidence>
<dbReference type="AlphaFoldDB" id="A0A8T2Q916"/>
<feature type="region of interest" description="Disordered" evidence="1">
    <location>
        <begin position="301"/>
        <end position="320"/>
    </location>
</feature>
<feature type="region of interest" description="Disordered" evidence="1">
    <location>
        <begin position="180"/>
        <end position="201"/>
    </location>
</feature>
<protein>
    <submittedName>
        <fullName evidence="3">Uncharacterized protein</fullName>
    </submittedName>
</protein>
<keyword evidence="2" id="KW-0472">Membrane</keyword>
<evidence type="ECO:0000256" key="2">
    <source>
        <dbReference type="SAM" id="Phobius"/>
    </source>
</evidence>